<gene>
    <name evidence="2" type="ORF">Gilli_0663</name>
</gene>
<dbReference type="EMBL" id="JH594606">
    <property type="protein sequence ID" value="EHQ01374.1"/>
    <property type="molecule type" value="Genomic_DNA"/>
</dbReference>
<feature type="transmembrane region" description="Helical" evidence="1">
    <location>
        <begin position="47"/>
        <end position="65"/>
    </location>
</feature>
<name>H2BRQ9_GILLR</name>
<reference evidence="3" key="1">
    <citation type="journal article" date="2012" name="Stand. Genomic Sci.">
        <title>Genome sequence of the Antarctic rhodopsins-containing flavobacterium Gillisia limnaea type strain (R-8282(T)).</title>
        <authorList>
            <person name="Riedel T."/>
            <person name="Held B."/>
            <person name="Nolan M."/>
            <person name="Lucas S."/>
            <person name="Lapidus A."/>
            <person name="Tice H."/>
            <person name="Del Rio T.G."/>
            <person name="Cheng J.F."/>
            <person name="Han C."/>
            <person name="Tapia R."/>
            <person name="Goodwin L.A."/>
            <person name="Pitluck S."/>
            <person name="Liolios K."/>
            <person name="Mavromatis K."/>
            <person name="Pagani I."/>
            <person name="Ivanova N."/>
            <person name="Mikhailova N."/>
            <person name="Pati A."/>
            <person name="Chen A."/>
            <person name="Palaniappan K."/>
            <person name="Land M."/>
            <person name="Rohde M."/>
            <person name="Tindall B.J."/>
            <person name="Detter J.C."/>
            <person name="Goker M."/>
            <person name="Bristow J."/>
            <person name="Eisen J.A."/>
            <person name="Markowitz V."/>
            <person name="Hugenholtz P."/>
            <person name="Kyrpides N.C."/>
            <person name="Klenk H.P."/>
            <person name="Woyke T."/>
        </authorList>
    </citation>
    <scope>NUCLEOTIDE SEQUENCE [LARGE SCALE GENOMIC DNA]</scope>
    <source>
        <strain evidence="3">DSM 15749 / LMG 21470 / R-8282</strain>
    </source>
</reference>
<keyword evidence="1" id="KW-0472">Membrane</keyword>
<evidence type="ECO:0000313" key="2">
    <source>
        <dbReference type="EMBL" id="EHQ01374.1"/>
    </source>
</evidence>
<keyword evidence="3" id="KW-1185">Reference proteome</keyword>
<dbReference type="HOGENOM" id="CLU_2395538_0_0_10"/>
<evidence type="ECO:0000313" key="3">
    <source>
        <dbReference type="Proteomes" id="UP000003844"/>
    </source>
</evidence>
<protein>
    <submittedName>
        <fullName evidence="2">Uncharacterized protein</fullName>
    </submittedName>
</protein>
<organism evidence="2 3">
    <name type="scientific">Gillisia limnaea (strain DSM 15749 / LMG 21470 / R-8282)</name>
    <dbReference type="NCBI Taxonomy" id="865937"/>
    <lineage>
        <taxon>Bacteria</taxon>
        <taxon>Pseudomonadati</taxon>
        <taxon>Bacteroidota</taxon>
        <taxon>Flavobacteriia</taxon>
        <taxon>Flavobacteriales</taxon>
        <taxon>Flavobacteriaceae</taxon>
        <taxon>Gillisia</taxon>
    </lineage>
</organism>
<evidence type="ECO:0000256" key="1">
    <source>
        <dbReference type="SAM" id="Phobius"/>
    </source>
</evidence>
<keyword evidence="1" id="KW-0812">Transmembrane</keyword>
<feature type="transmembrane region" description="Helical" evidence="1">
    <location>
        <begin position="71"/>
        <end position="89"/>
    </location>
</feature>
<dbReference type="AlphaFoldDB" id="H2BRQ9"/>
<dbReference type="Proteomes" id="UP000003844">
    <property type="component" value="Unassembled WGS sequence"/>
</dbReference>
<accession>H2BRQ9</accession>
<dbReference type="STRING" id="865937.Gilli_0663"/>
<proteinExistence type="predicted"/>
<keyword evidence="1" id="KW-1133">Transmembrane helix</keyword>
<sequence>MSATLKQVQIDKHIMLHYAINFAAQNLKKNLRNPAPNQTAPMKINKVRITGIILLIVGITARFALDDTYSFLYGMLIGAGIALVVTGKIKSPI</sequence>